<reference evidence="1 2" key="1">
    <citation type="submission" date="2024-04" db="EMBL/GenBank/DDBJ databases">
        <title>Draft genome assemblies of urinary isolates.</title>
        <authorList>
            <person name="Appleberry H."/>
            <person name="Kula A."/>
            <person name="Wolfe A.J."/>
            <person name="Putonti C."/>
        </authorList>
    </citation>
    <scope>NUCLEOTIDE SEQUENCE [LARGE SCALE GENOMIC DNA]</scope>
    <source>
        <strain evidence="1 2">UMB12529</strain>
    </source>
</reference>
<evidence type="ECO:0000313" key="2">
    <source>
        <dbReference type="Proteomes" id="UP001458070"/>
    </source>
</evidence>
<dbReference type="EMBL" id="JBCGEM010000030">
    <property type="protein sequence ID" value="MEM0627252.1"/>
    <property type="molecule type" value="Genomic_DNA"/>
</dbReference>
<evidence type="ECO:0000313" key="1">
    <source>
        <dbReference type="EMBL" id="MEM0627252.1"/>
    </source>
</evidence>
<name>A0ABU9PBM6_9ENTR</name>
<sequence>MAELVISVAEKNGVRIASTGIDETITGDDCWAFVAKVETDDVGLLSDLNFDVIEKMSLRPDLLAVSVIGYFDLAMILHHQFLCHEN</sequence>
<comment type="caution">
    <text evidence="1">The sequence shown here is derived from an EMBL/GenBank/DDBJ whole genome shotgun (WGS) entry which is preliminary data.</text>
</comment>
<accession>A0ABU9PBM6</accession>
<gene>
    <name evidence="1" type="ORF">AAFL32_25580</name>
</gene>
<protein>
    <submittedName>
        <fullName evidence="1">Uncharacterized protein</fullName>
    </submittedName>
</protein>
<dbReference type="RefSeq" id="WP_342701872.1">
    <property type="nucleotide sequence ID" value="NZ_JBCGEK010000030.1"/>
</dbReference>
<keyword evidence="2" id="KW-1185">Reference proteome</keyword>
<dbReference type="Proteomes" id="UP001458070">
    <property type="component" value="Unassembled WGS sequence"/>
</dbReference>
<proteinExistence type="predicted"/>
<organism evidence="1 2">
    <name type="scientific">Klebsiella grimontii</name>
    <dbReference type="NCBI Taxonomy" id="2058152"/>
    <lineage>
        <taxon>Bacteria</taxon>
        <taxon>Pseudomonadati</taxon>
        <taxon>Pseudomonadota</taxon>
        <taxon>Gammaproteobacteria</taxon>
        <taxon>Enterobacterales</taxon>
        <taxon>Enterobacteriaceae</taxon>
        <taxon>Klebsiella/Raoultella group</taxon>
        <taxon>Klebsiella</taxon>
    </lineage>
</organism>